<organism evidence="1 2">
    <name type="scientific">Danio rerio</name>
    <name type="common">Zebrafish</name>
    <name type="synonym">Brachydanio rerio</name>
    <dbReference type="NCBI Taxonomy" id="7955"/>
    <lineage>
        <taxon>Eukaryota</taxon>
        <taxon>Metazoa</taxon>
        <taxon>Chordata</taxon>
        <taxon>Craniata</taxon>
        <taxon>Vertebrata</taxon>
        <taxon>Euteleostomi</taxon>
        <taxon>Actinopterygii</taxon>
        <taxon>Neopterygii</taxon>
        <taxon>Teleostei</taxon>
        <taxon>Ostariophysi</taxon>
        <taxon>Cypriniformes</taxon>
        <taxon>Danionidae</taxon>
        <taxon>Danioninae</taxon>
        <taxon>Danio</taxon>
    </lineage>
</organism>
<evidence type="ECO:0000313" key="1">
    <source>
        <dbReference type="Proteomes" id="UP000000437"/>
    </source>
</evidence>
<name>A0AC58GCU8_DANRE</name>
<evidence type="ECO:0000313" key="2">
    <source>
        <dbReference type="RefSeq" id="XP_073767560.1"/>
    </source>
</evidence>
<proteinExistence type="predicted"/>
<keyword evidence="1" id="KW-1185">Reference proteome</keyword>
<dbReference type="RefSeq" id="XP_073767560.1">
    <property type="nucleotide sequence ID" value="XM_073911459.1"/>
</dbReference>
<accession>A0AC58GCU8</accession>
<gene>
    <name evidence="2" type="primary">si:ch211-222f23.6</name>
</gene>
<dbReference type="Proteomes" id="UP000000437">
    <property type="component" value="Chromosome 9"/>
</dbReference>
<sequence>MHLLEERKAFTLFLCFLKCISTAGVKNSVHNKAVMIGEDATLFCDLTATQENTSRVVWQKQTSENHQPETFFIIHKDGRTEHRDLQDHVRFVGNLMENNGSIQLMGLKLVDDGIYTCIFTINEQQAQKVISVTVLVPPVGSVMGSTHVSGAFSVDLASCMASGARPAARVFWRLGALNTSLNTHTSSTEHSDGTFTVQSHIYGVPSKHLHQKKIQCVVQHITFTEDLELEYQINVHYPPDLVIISPDDPNNPAEAEEYHCEVDCNPTPTYIWKRMNESEGRAPRYEGNKLFLPKSSVDLNGVYICTASNQYGSASGSVLHVNLTGCSVFRWCILGVIFIVVLCSSVVLKYSSGRKTCGVLIKKQGRT</sequence>
<reference evidence="2" key="1">
    <citation type="submission" date="2025-08" db="UniProtKB">
        <authorList>
            <consortium name="RefSeq"/>
        </authorList>
    </citation>
    <scope>IDENTIFICATION</scope>
    <source>
        <strain evidence="2">Tuebingen</strain>
        <tissue evidence="2">Fibroblasts and whole tissue</tissue>
    </source>
</reference>
<protein>
    <submittedName>
        <fullName evidence="2">Uncharacterized protein isoform X1</fullName>
    </submittedName>
</protein>